<accession>A0AAN6U6F0</accession>
<reference evidence="2" key="1">
    <citation type="journal article" date="2023" name="Mol. Phylogenet. Evol.">
        <title>Genome-scale phylogeny and comparative genomics of the fungal order Sordariales.</title>
        <authorList>
            <person name="Hensen N."/>
            <person name="Bonometti L."/>
            <person name="Westerberg I."/>
            <person name="Brannstrom I.O."/>
            <person name="Guillou S."/>
            <person name="Cros-Aarteil S."/>
            <person name="Calhoun S."/>
            <person name="Haridas S."/>
            <person name="Kuo A."/>
            <person name="Mondo S."/>
            <person name="Pangilinan J."/>
            <person name="Riley R."/>
            <person name="LaButti K."/>
            <person name="Andreopoulos B."/>
            <person name="Lipzen A."/>
            <person name="Chen C."/>
            <person name="Yan M."/>
            <person name="Daum C."/>
            <person name="Ng V."/>
            <person name="Clum A."/>
            <person name="Steindorff A."/>
            <person name="Ohm R.A."/>
            <person name="Martin F."/>
            <person name="Silar P."/>
            <person name="Natvig D.O."/>
            <person name="Lalanne C."/>
            <person name="Gautier V."/>
            <person name="Ament-Velasquez S.L."/>
            <person name="Kruys A."/>
            <person name="Hutchinson M.I."/>
            <person name="Powell A.J."/>
            <person name="Barry K."/>
            <person name="Miller A.N."/>
            <person name="Grigoriev I.V."/>
            <person name="Debuchy R."/>
            <person name="Gladieux P."/>
            <person name="Hiltunen Thoren M."/>
            <person name="Johannesson H."/>
        </authorList>
    </citation>
    <scope>NUCLEOTIDE SEQUENCE</scope>
    <source>
        <strain evidence="2">CBS 731.68</strain>
    </source>
</reference>
<dbReference type="GeneID" id="87828878"/>
<name>A0AAN6U6F0_9PEZI</name>
<keyword evidence="3" id="KW-1185">Reference proteome</keyword>
<dbReference type="EMBL" id="MU853224">
    <property type="protein sequence ID" value="KAK4127290.1"/>
    <property type="molecule type" value="Genomic_DNA"/>
</dbReference>
<keyword evidence="1" id="KW-1133">Transmembrane helix</keyword>
<keyword evidence="1" id="KW-0472">Membrane</keyword>
<protein>
    <submittedName>
        <fullName evidence="2">Uncharacterized protein</fullName>
    </submittedName>
</protein>
<reference evidence="2" key="2">
    <citation type="submission" date="2023-05" db="EMBL/GenBank/DDBJ databases">
        <authorList>
            <consortium name="Lawrence Berkeley National Laboratory"/>
            <person name="Steindorff A."/>
            <person name="Hensen N."/>
            <person name="Bonometti L."/>
            <person name="Westerberg I."/>
            <person name="Brannstrom I.O."/>
            <person name="Guillou S."/>
            <person name="Cros-Aarteil S."/>
            <person name="Calhoun S."/>
            <person name="Haridas S."/>
            <person name="Kuo A."/>
            <person name="Mondo S."/>
            <person name="Pangilinan J."/>
            <person name="Riley R."/>
            <person name="Labutti K."/>
            <person name="Andreopoulos B."/>
            <person name="Lipzen A."/>
            <person name="Chen C."/>
            <person name="Yanf M."/>
            <person name="Daum C."/>
            <person name="Ng V."/>
            <person name="Clum A."/>
            <person name="Ohm R."/>
            <person name="Martin F."/>
            <person name="Silar P."/>
            <person name="Natvig D."/>
            <person name="Lalanne C."/>
            <person name="Gautier V."/>
            <person name="Ament-Velasquez S.L."/>
            <person name="Kruys A."/>
            <person name="Hutchinson M.I."/>
            <person name="Powell A.J."/>
            <person name="Barry K."/>
            <person name="Miller A.N."/>
            <person name="Grigoriev I.V."/>
            <person name="Debuchy R."/>
            <person name="Gladieux P."/>
            <person name="Thoren M.H."/>
            <person name="Johannesson H."/>
        </authorList>
    </citation>
    <scope>NUCLEOTIDE SEQUENCE</scope>
    <source>
        <strain evidence="2">CBS 731.68</strain>
    </source>
</reference>
<sequence length="52" mass="5783">MLPRLLAVPCPWAPNSVLSWFLLLFPISCSGTGAMQTGLPFLRGYRHGQQPR</sequence>
<dbReference type="AlphaFoldDB" id="A0AAN6U6F0"/>
<evidence type="ECO:0000313" key="2">
    <source>
        <dbReference type="EMBL" id="KAK4127290.1"/>
    </source>
</evidence>
<feature type="transmembrane region" description="Helical" evidence="1">
    <location>
        <begin position="20"/>
        <end position="42"/>
    </location>
</feature>
<evidence type="ECO:0000313" key="3">
    <source>
        <dbReference type="Proteomes" id="UP001302602"/>
    </source>
</evidence>
<evidence type="ECO:0000256" key="1">
    <source>
        <dbReference type="SAM" id="Phobius"/>
    </source>
</evidence>
<proteinExistence type="predicted"/>
<organism evidence="2 3">
    <name type="scientific">Parathielavia appendiculata</name>
    <dbReference type="NCBI Taxonomy" id="2587402"/>
    <lineage>
        <taxon>Eukaryota</taxon>
        <taxon>Fungi</taxon>
        <taxon>Dikarya</taxon>
        <taxon>Ascomycota</taxon>
        <taxon>Pezizomycotina</taxon>
        <taxon>Sordariomycetes</taxon>
        <taxon>Sordariomycetidae</taxon>
        <taxon>Sordariales</taxon>
        <taxon>Chaetomiaceae</taxon>
        <taxon>Parathielavia</taxon>
    </lineage>
</organism>
<dbReference type="RefSeq" id="XP_062651061.1">
    <property type="nucleotide sequence ID" value="XM_062792109.1"/>
</dbReference>
<keyword evidence="1" id="KW-0812">Transmembrane</keyword>
<dbReference type="Proteomes" id="UP001302602">
    <property type="component" value="Unassembled WGS sequence"/>
</dbReference>
<gene>
    <name evidence="2" type="ORF">N657DRAFT_641261</name>
</gene>
<comment type="caution">
    <text evidence="2">The sequence shown here is derived from an EMBL/GenBank/DDBJ whole genome shotgun (WGS) entry which is preliminary data.</text>
</comment>